<evidence type="ECO:0000259" key="2">
    <source>
        <dbReference type="Pfam" id="PF22807"/>
    </source>
</evidence>
<dbReference type="EMBL" id="GL433867">
    <property type="protein sequence ID" value="EFN51145.1"/>
    <property type="molecule type" value="Genomic_DNA"/>
</dbReference>
<keyword evidence="4" id="KW-1185">Reference proteome</keyword>
<dbReference type="KEGG" id="cvr:CHLNCDRAFT_55316"/>
<dbReference type="Proteomes" id="UP000008141">
    <property type="component" value="Unassembled WGS sequence"/>
</dbReference>
<protein>
    <recommendedName>
        <fullName evidence="2">Pyrroloquinoline quinone-dependent pyranose dehydrogenase beta-propeller domain-containing protein</fullName>
    </recommendedName>
</protein>
<dbReference type="InterPro" id="IPR011041">
    <property type="entry name" value="Quinoprot_gluc/sorb_DH_b-prop"/>
</dbReference>
<dbReference type="STRING" id="554065.E1ZSQ1"/>
<proteinExistence type="predicted"/>
<dbReference type="GeneID" id="17350550"/>
<reference evidence="3 4" key="1">
    <citation type="journal article" date="2010" name="Plant Cell">
        <title>The Chlorella variabilis NC64A genome reveals adaptation to photosymbiosis, coevolution with viruses, and cryptic sex.</title>
        <authorList>
            <person name="Blanc G."/>
            <person name="Duncan G."/>
            <person name="Agarkova I."/>
            <person name="Borodovsky M."/>
            <person name="Gurnon J."/>
            <person name="Kuo A."/>
            <person name="Lindquist E."/>
            <person name="Lucas S."/>
            <person name="Pangilinan J."/>
            <person name="Polle J."/>
            <person name="Salamov A."/>
            <person name="Terry A."/>
            <person name="Yamada T."/>
            <person name="Dunigan D.D."/>
            <person name="Grigoriev I.V."/>
            <person name="Claverie J.M."/>
            <person name="Van Etten J.L."/>
        </authorList>
    </citation>
    <scope>NUCLEOTIDE SEQUENCE [LARGE SCALE GENOMIC DNA]</scope>
    <source>
        <strain evidence="3 4">NC64A</strain>
    </source>
</reference>
<feature type="signal peptide" evidence="1">
    <location>
        <begin position="1"/>
        <end position="18"/>
    </location>
</feature>
<dbReference type="AlphaFoldDB" id="E1ZSQ1"/>
<feature type="chain" id="PRO_5003156596" description="Pyrroloquinoline quinone-dependent pyranose dehydrogenase beta-propeller domain-containing protein" evidence="1">
    <location>
        <begin position="19"/>
        <end position="452"/>
    </location>
</feature>
<sequence length="452" mass="48934">MPLALLLCLLGLCGHSVAFRRADFTLPPGFTIAPYIVGPIPNARSLVRSGASTRNKSITYVAAKGWDPQDITALVDLTGDGKADYAWPIVKALSPMPNGIAWSRGSLFIASQDPDVSCKLYRLDDVDSYALTKRTARLADLKLVLSSCPPTGTHGWKFIRFGPDGKLYLPIGAPCNNCLLGSYRQAAGRPLWRYGAIYSLNRDGTNLTLVARDLGQMHQHALVLHCAAGVRNTVGFDFHPTTGRLYFTDNGRDGLGDNMPDCELNVVTKPGQHFGFPFCHTSPVGGADNRPYLRLRGVGPSLVDPDENAGQTDMRCNGPDLKFSRAIQALGPHTAPLGMRFYRWSAGANFPRSYDKSIFIAQHGSWNRRQPIGARVMRVVLNSTHPTRVLKYLPFLTGGISGDKGAPTGPDPPPTGGYISRPVDVEQLADGSLLVSDDGEGAVYRISYTPPA</sequence>
<dbReference type="PANTHER" id="PTHR19328">
    <property type="entry name" value="HEDGEHOG-INTERACTING PROTEIN"/>
    <property type="match status" value="1"/>
</dbReference>
<dbReference type="SUPFAM" id="SSF50952">
    <property type="entry name" value="Soluble quinoprotein glucose dehydrogenase"/>
    <property type="match status" value="1"/>
</dbReference>
<dbReference type="PANTHER" id="PTHR19328:SF40">
    <property type="entry name" value="BLL0591 PROTEIN"/>
    <property type="match status" value="1"/>
</dbReference>
<dbReference type="Pfam" id="PF22807">
    <property type="entry name" value="TrAA12"/>
    <property type="match status" value="1"/>
</dbReference>
<dbReference type="Gene3D" id="2.120.10.30">
    <property type="entry name" value="TolB, C-terminal domain"/>
    <property type="match status" value="1"/>
</dbReference>
<dbReference type="InterPro" id="IPR011042">
    <property type="entry name" value="6-blade_b-propeller_TolB-like"/>
</dbReference>
<gene>
    <name evidence="3" type="ORF">CHLNCDRAFT_55316</name>
</gene>
<dbReference type="InterPro" id="IPR054539">
    <property type="entry name" value="Beta-prop_PDH"/>
</dbReference>
<accession>E1ZSQ1</accession>
<evidence type="ECO:0000313" key="3">
    <source>
        <dbReference type="EMBL" id="EFN51145.1"/>
    </source>
</evidence>
<dbReference type="OrthoDB" id="507128at2759"/>
<evidence type="ECO:0000313" key="4">
    <source>
        <dbReference type="Proteomes" id="UP000008141"/>
    </source>
</evidence>
<feature type="domain" description="Pyrroloquinoline quinone-dependent pyranose dehydrogenase beta-propeller" evidence="2">
    <location>
        <begin position="227"/>
        <end position="446"/>
    </location>
</feature>
<dbReference type="InParanoid" id="E1ZSQ1"/>
<dbReference type="RefSeq" id="XP_005843247.1">
    <property type="nucleotide sequence ID" value="XM_005843185.1"/>
</dbReference>
<organism evidence="4">
    <name type="scientific">Chlorella variabilis</name>
    <name type="common">Green alga</name>
    <dbReference type="NCBI Taxonomy" id="554065"/>
    <lineage>
        <taxon>Eukaryota</taxon>
        <taxon>Viridiplantae</taxon>
        <taxon>Chlorophyta</taxon>
        <taxon>core chlorophytes</taxon>
        <taxon>Trebouxiophyceae</taxon>
        <taxon>Chlorellales</taxon>
        <taxon>Chlorellaceae</taxon>
        <taxon>Chlorella clade</taxon>
        <taxon>Chlorella</taxon>
    </lineage>
</organism>
<name>E1ZSQ1_CHLVA</name>
<evidence type="ECO:0000256" key="1">
    <source>
        <dbReference type="SAM" id="SignalP"/>
    </source>
</evidence>
<keyword evidence="1" id="KW-0732">Signal</keyword>